<dbReference type="Gene3D" id="2.30.110.10">
    <property type="entry name" value="Electron Transport, Fmn-binding Protein, Chain A"/>
    <property type="match status" value="1"/>
</dbReference>
<dbReference type="PANTHER" id="PTHR42815:SF2">
    <property type="entry name" value="FAD-BINDING, PUTATIVE (AFU_ORTHOLOGUE AFUA_6G07600)-RELATED"/>
    <property type="match status" value="1"/>
</dbReference>
<protein>
    <recommendedName>
        <fullName evidence="1">Pyridoxamine 5'-phosphate oxidase N-terminal domain-containing protein</fullName>
    </recommendedName>
</protein>
<organism evidence="2 3">
    <name type="scientific">Limibacillus halophilus</name>
    <dbReference type="NCBI Taxonomy" id="1579333"/>
    <lineage>
        <taxon>Bacteria</taxon>
        <taxon>Pseudomonadati</taxon>
        <taxon>Pseudomonadota</taxon>
        <taxon>Alphaproteobacteria</taxon>
        <taxon>Rhodospirillales</taxon>
        <taxon>Rhodovibrionaceae</taxon>
        <taxon>Limibacillus</taxon>
    </lineage>
</organism>
<dbReference type="RefSeq" id="WP_183414973.1">
    <property type="nucleotide sequence ID" value="NZ_JACHXA010000001.1"/>
</dbReference>
<evidence type="ECO:0000313" key="3">
    <source>
        <dbReference type="Proteomes" id="UP000581135"/>
    </source>
</evidence>
<dbReference type="Proteomes" id="UP000581135">
    <property type="component" value="Unassembled WGS sequence"/>
</dbReference>
<dbReference type="EMBL" id="JACHXA010000001">
    <property type="protein sequence ID" value="MBB3064166.1"/>
    <property type="molecule type" value="Genomic_DNA"/>
</dbReference>
<comment type="caution">
    <text evidence="2">The sequence shown here is derived from an EMBL/GenBank/DDBJ whole genome shotgun (WGS) entry which is preliminary data.</text>
</comment>
<feature type="domain" description="Pyridoxamine 5'-phosphate oxidase N-terminal" evidence="1">
    <location>
        <begin position="47"/>
        <end position="134"/>
    </location>
</feature>
<keyword evidence="3" id="KW-1185">Reference proteome</keyword>
<dbReference type="Pfam" id="PF01243">
    <property type="entry name" value="PNPOx_N"/>
    <property type="match status" value="1"/>
</dbReference>
<dbReference type="InterPro" id="IPR012349">
    <property type="entry name" value="Split_barrel_FMN-bd"/>
</dbReference>
<dbReference type="InterPro" id="IPR011576">
    <property type="entry name" value="Pyridox_Oxase_N"/>
</dbReference>
<evidence type="ECO:0000259" key="1">
    <source>
        <dbReference type="Pfam" id="PF01243"/>
    </source>
</evidence>
<dbReference type="AlphaFoldDB" id="A0A839SS42"/>
<accession>A0A839SS42</accession>
<gene>
    <name evidence="2" type="ORF">FHR98_000431</name>
</gene>
<reference evidence="2 3" key="1">
    <citation type="submission" date="2020-08" db="EMBL/GenBank/DDBJ databases">
        <title>Genomic Encyclopedia of Type Strains, Phase III (KMG-III): the genomes of soil and plant-associated and newly described type strains.</title>
        <authorList>
            <person name="Whitman W."/>
        </authorList>
    </citation>
    <scope>NUCLEOTIDE SEQUENCE [LARGE SCALE GENOMIC DNA]</scope>
    <source>
        <strain evidence="2 3">CECT 8803</strain>
    </source>
</reference>
<proteinExistence type="predicted"/>
<dbReference type="SUPFAM" id="SSF50475">
    <property type="entry name" value="FMN-binding split barrel"/>
    <property type="match status" value="1"/>
</dbReference>
<evidence type="ECO:0000313" key="2">
    <source>
        <dbReference type="EMBL" id="MBB3064166.1"/>
    </source>
</evidence>
<name>A0A839SS42_9PROT</name>
<sequence>MSHRYADIAFTETIKKLQEAHGSRKSYARFEVIEEPVNQVLGPREAGFIGERDSFYMASVSETGWPYVQHRGGPPGFVRVLDERTIGFADFRGNRQYISVGNMMTDDRVSLFFMDYAHRTRLKILGRARLVDLEENTILNRLELPEYRAKVERGIVIRIEAFDWNCPQHITPRYSTAEVQEAIIPLKQRIAELEATLTAMSETTANPT</sequence>
<dbReference type="PANTHER" id="PTHR42815">
    <property type="entry name" value="FAD-BINDING, PUTATIVE (AFU_ORTHOLOGUE AFUA_6G07600)-RELATED"/>
    <property type="match status" value="1"/>
</dbReference>